<comment type="caution">
    <text evidence="1">The sequence shown here is derived from an EMBL/GenBank/DDBJ whole genome shotgun (WGS) entry which is preliminary data.</text>
</comment>
<dbReference type="EMBL" id="QFYS01000006">
    <property type="protein sequence ID" value="RAK64268.1"/>
    <property type="molecule type" value="Genomic_DNA"/>
</dbReference>
<dbReference type="OrthoDB" id="8239358at2"/>
<organism evidence="1 2">
    <name type="scientific">Phenylobacterium kunshanense</name>
    <dbReference type="NCBI Taxonomy" id="1445034"/>
    <lineage>
        <taxon>Bacteria</taxon>
        <taxon>Pseudomonadati</taxon>
        <taxon>Pseudomonadota</taxon>
        <taxon>Alphaproteobacteria</taxon>
        <taxon>Caulobacterales</taxon>
        <taxon>Caulobacteraceae</taxon>
        <taxon>Phenylobacterium</taxon>
    </lineage>
</organism>
<sequence>MHNAGPGASALAGERILESLAPVHAPRMGASAMDRKGSFLPRTSRWYQPTRLRGRRRMRGEKVYEYTVQITGVTDFGVTAEAILSGQTPVPPQGARFDFTFDGQAQGKIAGRIHGIDYFRMRADGRAELDIRGVIETGDGHRISLVATGITTPRADGVMDLVETVQLTTASPEYAWVNTRPFWAIGTSSGGSIHIEVYQQ</sequence>
<name>A0A328BGH0_9CAUL</name>
<dbReference type="Proteomes" id="UP000249524">
    <property type="component" value="Unassembled WGS sequence"/>
</dbReference>
<evidence type="ECO:0008006" key="3">
    <source>
        <dbReference type="Google" id="ProtNLM"/>
    </source>
</evidence>
<dbReference type="Pfam" id="PF11578">
    <property type="entry name" value="DUF3237"/>
    <property type="match status" value="1"/>
</dbReference>
<dbReference type="AlphaFoldDB" id="A0A328BGH0"/>
<keyword evidence="2" id="KW-1185">Reference proteome</keyword>
<dbReference type="Gene3D" id="2.40.160.20">
    <property type="match status" value="1"/>
</dbReference>
<protein>
    <recommendedName>
        <fullName evidence="3">DUF3237 domain-containing protein</fullName>
    </recommendedName>
</protein>
<evidence type="ECO:0000313" key="2">
    <source>
        <dbReference type="Proteomes" id="UP000249524"/>
    </source>
</evidence>
<gene>
    <name evidence="1" type="ORF">DJ019_13905</name>
</gene>
<proteinExistence type="predicted"/>
<reference evidence="1 2" key="1">
    <citation type="submission" date="2018-05" db="EMBL/GenBank/DDBJ databases">
        <authorList>
            <person name="Lanie J.A."/>
            <person name="Ng W.-L."/>
            <person name="Kazmierczak K.M."/>
            <person name="Andrzejewski T.M."/>
            <person name="Davidsen T.M."/>
            <person name="Wayne K.J."/>
            <person name="Tettelin H."/>
            <person name="Glass J.I."/>
            <person name="Rusch D."/>
            <person name="Podicherti R."/>
            <person name="Tsui H.-C.T."/>
            <person name="Winkler M.E."/>
        </authorList>
    </citation>
    <scope>NUCLEOTIDE SEQUENCE [LARGE SCALE GENOMIC DNA]</scope>
    <source>
        <strain evidence="1 2">BUT-10</strain>
    </source>
</reference>
<accession>A0A328BGH0</accession>
<evidence type="ECO:0000313" key="1">
    <source>
        <dbReference type="EMBL" id="RAK64268.1"/>
    </source>
</evidence>